<dbReference type="PANTHER" id="PTHR12215:SF10">
    <property type="entry name" value="L-AMINOADIPATE-SEMIALDEHYDE DEHYDROGENASE-PHOSPHOPANTETHEINYL TRANSFERASE"/>
    <property type="match status" value="1"/>
</dbReference>
<evidence type="ECO:0000259" key="3">
    <source>
        <dbReference type="Pfam" id="PF01648"/>
    </source>
</evidence>
<proteinExistence type="inferred from homology"/>
<dbReference type="GO" id="GO:0005829">
    <property type="term" value="C:cytosol"/>
    <property type="evidence" value="ECO:0007669"/>
    <property type="project" value="TreeGrafter"/>
</dbReference>
<keyword evidence="5" id="KW-1185">Reference proteome</keyword>
<evidence type="ECO:0000313" key="4">
    <source>
        <dbReference type="EMBL" id="GAB49666.1"/>
    </source>
</evidence>
<dbReference type="EMBL" id="BAFE01000091">
    <property type="protein sequence ID" value="GAB49666.1"/>
    <property type="molecule type" value="Genomic_DNA"/>
</dbReference>
<name>H5UVA8_9MICO</name>
<dbReference type="Pfam" id="PF01648">
    <property type="entry name" value="ACPS"/>
    <property type="match status" value="1"/>
</dbReference>
<dbReference type="InterPro" id="IPR037143">
    <property type="entry name" value="4-PPantetheinyl_Trfase_dom_sf"/>
</dbReference>
<dbReference type="GO" id="GO:0008897">
    <property type="term" value="F:holo-[acyl-carrier-protein] synthase activity"/>
    <property type="evidence" value="ECO:0007669"/>
    <property type="project" value="InterPro"/>
</dbReference>
<dbReference type="GO" id="GO:0019878">
    <property type="term" value="P:lysine biosynthetic process via aminoadipic acid"/>
    <property type="evidence" value="ECO:0007669"/>
    <property type="project" value="TreeGrafter"/>
</dbReference>
<dbReference type="AlphaFoldDB" id="H5UVA8"/>
<dbReference type="RefSeq" id="WP_009483509.1">
    <property type="nucleotide sequence ID" value="NZ_BAFE01000091.1"/>
</dbReference>
<protein>
    <submittedName>
        <fullName evidence="4">Putative phosphopantetheinyl transferase</fullName>
    </submittedName>
</protein>
<keyword evidence="2 4" id="KW-0808">Transferase</keyword>
<comment type="similarity">
    <text evidence="1">Belongs to the P-Pant transferase superfamily. Gsp/Sfp/HetI/AcpT family.</text>
</comment>
<evidence type="ECO:0000256" key="2">
    <source>
        <dbReference type="ARBA" id="ARBA00022679"/>
    </source>
</evidence>
<dbReference type="Proteomes" id="UP000004367">
    <property type="component" value="Unassembled WGS sequence"/>
</dbReference>
<sequence>MIDEPPPPVRDVVDVYVARSVDHTPLLRMLDEDERRRCARLRQAEDRDRFASAHALARLALAARTGIPTERQRFRRRCVVCGGPHGTPLLVLDDGAGPSRPVPHLNISSRGDHVIVAVRTGGPVGVDVEYTEGVATEGFLDTALTAEERLEWAGRPHGVRDREAAVWWTRKEAILKATGYGLLVEPTLVRVSTPWSPPDLLDWRHPDIPRPHVSLTDLDVRDAEVVAAVAVLGEPTPPVIREADLQDLPRA</sequence>
<dbReference type="InterPro" id="IPR008278">
    <property type="entry name" value="4-PPantetheinyl_Trfase_dom"/>
</dbReference>
<gene>
    <name evidence="4" type="ORF">MOPEL_132_00330</name>
</gene>
<dbReference type="OrthoDB" id="190168at2"/>
<evidence type="ECO:0000313" key="5">
    <source>
        <dbReference type="Proteomes" id="UP000004367"/>
    </source>
</evidence>
<feature type="domain" description="4'-phosphopantetheinyl transferase" evidence="3">
    <location>
        <begin position="123"/>
        <end position="209"/>
    </location>
</feature>
<comment type="caution">
    <text evidence="4">The sequence shown here is derived from an EMBL/GenBank/DDBJ whole genome shotgun (WGS) entry which is preliminary data.</text>
</comment>
<reference evidence="4 5" key="1">
    <citation type="submission" date="2012-02" db="EMBL/GenBank/DDBJ databases">
        <title>Whole genome shotgun sequence of Mobilicoccus pelagius NBRC 104925.</title>
        <authorList>
            <person name="Yoshida Y."/>
            <person name="Hosoyama A."/>
            <person name="Tsuchikane K."/>
            <person name="Katsumata H."/>
            <person name="Yamazaki S."/>
            <person name="Fujita N."/>
        </authorList>
    </citation>
    <scope>NUCLEOTIDE SEQUENCE [LARGE SCALE GENOMIC DNA]</scope>
    <source>
        <strain evidence="4 5">NBRC 104925</strain>
    </source>
</reference>
<dbReference type="PANTHER" id="PTHR12215">
    <property type="entry name" value="PHOSPHOPANTETHEINE TRANSFERASE"/>
    <property type="match status" value="1"/>
</dbReference>
<accession>H5UVA8</accession>
<dbReference type="SUPFAM" id="SSF56214">
    <property type="entry name" value="4'-phosphopantetheinyl transferase"/>
    <property type="match status" value="2"/>
</dbReference>
<organism evidence="4 5">
    <name type="scientific">Mobilicoccus pelagius NBRC 104925</name>
    <dbReference type="NCBI Taxonomy" id="1089455"/>
    <lineage>
        <taxon>Bacteria</taxon>
        <taxon>Bacillati</taxon>
        <taxon>Actinomycetota</taxon>
        <taxon>Actinomycetes</taxon>
        <taxon>Micrococcales</taxon>
        <taxon>Dermatophilaceae</taxon>
        <taxon>Mobilicoccus</taxon>
    </lineage>
</organism>
<dbReference type="STRING" id="1089455.MOPEL_132_00330"/>
<dbReference type="GO" id="GO:0000287">
    <property type="term" value="F:magnesium ion binding"/>
    <property type="evidence" value="ECO:0007669"/>
    <property type="project" value="InterPro"/>
</dbReference>
<dbReference type="Gene3D" id="3.90.470.20">
    <property type="entry name" value="4'-phosphopantetheinyl transferase domain"/>
    <property type="match status" value="1"/>
</dbReference>
<dbReference type="eggNOG" id="COG2091">
    <property type="taxonomic scope" value="Bacteria"/>
</dbReference>
<evidence type="ECO:0000256" key="1">
    <source>
        <dbReference type="ARBA" id="ARBA00010990"/>
    </source>
</evidence>
<dbReference type="InterPro" id="IPR050559">
    <property type="entry name" value="P-Pant_transferase_sf"/>
</dbReference>